<feature type="transmembrane region" description="Helical" evidence="13">
    <location>
        <begin position="115"/>
        <end position="137"/>
    </location>
</feature>
<evidence type="ECO:0000256" key="10">
    <source>
        <dbReference type="ARBA" id="ARBA00023170"/>
    </source>
</evidence>
<dbReference type="FunFam" id="1.20.1070.10:FF:000033">
    <property type="entry name" value="Vomeronasal type-1 receptor"/>
    <property type="match status" value="1"/>
</dbReference>
<evidence type="ECO:0000256" key="8">
    <source>
        <dbReference type="ARBA" id="ARBA00023040"/>
    </source>
</evidence>
<evidence type="ECO:0000256" key="11">
    <source>
        <dbReference type="ARBA" id="ARBA00023180"/>
    </source>
</evidence>
<dbReference type="Gene3D" id="1.20.1070.10">
    <property type="entry name" value="Rhodopsin 7-helix transmembrane proteins"/>
    <property type="match status" value="1"/>
</dbReference>
<keyword evidence="9 13" id="KW-0472">Membrane</keyword>
<dbReference type="InterPro" id="IPR004072">
    <property type="entry name" value="Vmron_rcpt_1"/>
</dbReference>
<keyword evidence="15" id="KW-1185">Reference proteome</keyword>
<protein>
    <recommendedName>
        <fullName evidence="13">Vomeronasal type-1 receptor</fullName>
    </recommendedName>
</protein>
<reference evidence="15" key="1">
    <citation type="submission" date="2009-11" db="EMBL/GenBank/DDBJ databases">
        <authorList>
            <consortium name="Porcine genome sequencing project"/>
        </authorList>
    </citation>
    <scope>NUCLEOTIDE SEQUENCE [LARGE SCALE GENOMIC DNA]</scope>
    <source>
        <strain evidence="15">Duroc</strain>
    </source>
</reference>
<evidence type="ECO:0000256" key="1">
    <source>
        <dbReference type="ARBA" id="ARBA00003878"/>
    </source>
</evidence>
<evidence type="ECO:0000256" key="7">
    <source>
        <dbReference type="ARBA" id="ARBA00022989"/>
    </source>
</evidence>
<evidence type="ECO:0000256" key="3">
    <source>
        <dbReference type="ARBA" id="ARBA00010663"/>
    </source>
</evidence>
<feature type="transmembrane region" description="Helical" evidence="13">
    <location>
        <begin position="12"/>
        <end position="34"/>
    </location>
</feature>
<evidence type="ECO:0000256" key="5">
    <source>
        <dbReference type="ARBA" id="ARBA00022507"/>
    </source>
</evidence>
<keyword evidence="7 13" id="KW-1133">Transmembrane helix</keyword>
<dbReference type="Proteomes" id="UP000008227">
    <property type="component" value="Chromosome 6"/>
</dbReference>
<dbReference type="GO" id="GO:0005886">
    <property type="term" value="C:plasma membrane"/>
    <property type="evidence" value="ECO:0000318"/>
    <property type="project" value="GO_Central"/>
</dbReference>
<evidence type="ECO:0000256" key="2">
    <source>
        <dbReference type="ARBA" id="ARBA00004651"/>
    </source>
</evidence>
<dbReference type="Pfam" id="PF03402">
    <property type="entry name" value="V1R"/>
    <property type="match status" value="1"/>
</dbReference>
<keyword evidence="8 13" id="KW-0297">G-protein coupled receptor</keyword>
<dbReference type="Ensembl" id="ENSSSCT00000091632.2">
    <property type="protein sequence ID" value="ENSSSCP00000067937.2"/>
    <property type="gene ID" value="ENSSSCG00000045463.2"/>
</dbReference>
<comment type="function">
    <text evidence="1">Putative pheromone receptor.</text>
</comment>
<feature type="transmembrane region" description="Helical" evidence="13">
    <location>
        <begin position="169"/>
        <end position="194"/>
    </location>
</feature>
<keyword evidence="4 13" id="KW-1003">Cell membrane</keyword>
<keyword evidence="6 13" id="KW-0812">Transmembrane</keyword>
<keyword evidence="10 13" id="KW-0675">Receptor</keyword>
<name>A0A5G2QSX8_PIG</name>
<evidence type="ECO:0000313" key="15">
    <source>
        <dbReference type="Proteomes" id="UP000008227"/>
    </source>
</evidence>
<evidence type="ECO:0000256" key="6">
    <source>
        <dbReference type="ARBA" id="ARBA00022692"/>
    </source>
</evidence>
<dbReference type="GO" id="GO:0019236">
    <property type="term" value="P:response to pheromone"/>
    <property type="evidence" value="ECO:0007669"/>
    <property type="project" value="UniProtKB-KW"/>
</dbReference>
<organism evidence="14 15">
    <name type="scientific">Sus scrofa</name>
    <name type="common">Pig</name>
    <dbReference type="NCBI Taxonomy" id="9823"/>
    <lineage>
        <taxon>Eukaryota</taxon>
        <taxon>Metazoa</taxon>
        <taxon>Chordata</taxon>
        <taxon>Craniata</taxon>
        <taxon>Vertebrata</taxon>
        <taxon>Euteleostomi</taxon>
        <taxon>Mammalia</taxon>
        <taxon>Eutheria</taxon>
        <taxon>Laurasiatheria</taxon>
        <taxon>Artiodactyla</taxon>
        <taxon>Suina</taxon>
        <taxon>Suidae</taxon>
        <taxon>Sus</taxon>
    </lineage>
</organism>
<evidence type="ECO:0000256" key="9">
    <source>
        <dbReference type="ARBA" id="ARBA00023136"/>
    </source>
</evidence>
<accession>A0A5G2QSX8</accession>
<dbReference type="GO" id="GO:0005550">
    <property type="term" value="F:pheromone binding"/>
    <property type="evidence" value="ECO:0000318"/>
    <property type="project" value="GO_Central"/>
</dbReference>
<evidence type="ECO:0000256" key="12">
    <source>
        <dbReference type="ARBA" id="ARBA00023224"/>
    </source>
</evidence>
<feature type="transmembrane region" description="Helical" evidence="13">
    <location>
        <begin position="249"/>
        <end position="270"/>
    </location>
</feature>
<dbReference type="SUPFAM" id="SSF81321">
    <property type="entry name" value="Family A G protein-coupled receptor-like"/>
    <property type="match status" value="1"/>
</dbReference>
<dbReference type="AlphaFoldDB" id="A0A5G2QSX8"/>
<keyword evidence="11" id="KW-0325">Glycoprotein</keyword>
<reference evidence="14" key="3">
    <citation type="submission" date="2025-08" db="UniProtKB">
        <authorList>
            <consortium name="Ensembl"/>
        </authorList>
    </citation>
    <scope>IDENTIFICATION</scope>
</reference>
<keyword evidence="5 13" id="KW-0589">Pheromone response</keyword>
<proteinExistence type="inferred from homology"/>
<sequence length="317" mass="35702">KLRRQANLEMEILFLTQTGAGILGNSSLLCLYNLTLLTGSKMRPTDQIANQLTRAAFGMKCFPDEAGCKLVFCLHRVARGVSISTTCLLSGFQALKFCSRNSWWIDFRIQCLKSIGFCSFLFWILQLVVNVCVPIRITGPRSGKNINVKTYYGYCSSLTPDKFMRLSRAVVLVLVDVVCLGCVIWTRGYMLFVLHRHKQKVQHIHSKTFPQTFPRGQSYMILVSRFVYCYCTSSILTLCVTLIVNPNQWLRVISVLLASCLSAFSPFVLLSSDSRVSHSFLDFCTRKTVSSLSSSTVTLLLISAVDINNRSIINLHF</sequence>
<keyword evidence="12 13" id="KW-0807">Transducer</keyword>
<comment type="similarity">
    <text evidence="3 13">Belongs to the G-protein coupled receptor 1 family.</text>
</comment>
<dbReference type="GeneTree" id="ENSGT00960000186612"/>
<reference evidence="14" key="2">
    <citation type="journal article" date="2020" name="Gigascience">
        <title>An improved pig reference genome sequence to enable pig genetics and genomics research.</title>
        <authorList>
            <person name="Warr A."/>
            <person name="Affara N."/>
            <person name="Aken B."/>
            <person name="Beiki H."/>
            <person name="Bickhart D.M."/>
            <person name="Billis K."/>
            <person name="Chow W."/>
            <person name="Eory L."/>
            <person name="Finlayson H.A."/>
            <person name="Flicek P."/>
            <person name="Giron C.G."/>
            <person name="Griffin D.K."/>
            <person name="Hall R."/>
            <person name="Hannum G."/>
            <person name="Hourlier T."/>
            <person name="Howe K."/>
            <person name="Hume D.A."/>
            <person name="Izuogu O."/>
            <person name="Kim K."/>
            <person name="Koren S."/>
            <person name="Liu H."/>
            <person name="Manchanda N."/>
            <person name="Martin F.J."/>
            <person name="Nonneman D.J."/>
            <person name="O'Connor R.E."/>
            <person name="Phillippy A.M."/>
            <person name="Rohrer G.A."/>
            <person name="Rosen B.D."/>
            <person name="Rund L.A."/>
            <person name="Sargent C.A."/>
            <person name="Schook L.B."/>
            <person name="Schroeder S.G."/>
            <person name="Schwartz A.S."/>
            <person name="Skinner B.M."/>
            <person name="Talbot R."/>
            <person name="Tseng E."/>
            <person name="Tuggle C.K."/>
            <person name="Watson M."/>
            <person name="Smith T.P.L."/>
            <person name="Archibald A.L."/>
        </authorList>
    </citation>
    <scope>NUCLEOTIDE SEQUENCE [LARGE SCALE GENOMIC DNA]</scope>
    <source>
        <strain evidence="14">Duroc</strain>
    </source>
</reference>
<dbReference type="PANTHER" id="PTHR24062">
    <property type="entry name" value="VOMERONASAL TYPE-1 RECEPTOR"/>
    <property type="match status" value="1"/>
</dbReference>
<evidence type="ECO:0000256" key="13">
    <source>
        <dbReference type="RuleBase" id="RU364061"/>
    </source>
</evidence>
<evidence type="ECO:0000256" key="4">
    <source>
        <dbReference type="ARBA" id="ARBA00022475"/>
    </source>
</evidence>
<reference evidence="14" key="4">
    <citation type="submission" date="2025-09" db="UniProtKB">
        <authorList>
            <consortium name="Ensembl"/>
        </authorList>
    </citation>
    <scope>IDENTIFICATION</scope>
</reference>
<dbReference type="GO" id="GO:0016503">
    <property type="term" value="F:pheromone receptor activity"/>
    <property type="evidence" value="ECO:0007669"/>
    <property type="project" value="InterPro"/>
</dbReference>
<evidence type="ECO:0000313" key="14">
    <source>
        <dbReference type="Ensembl" id="ENSSSCP00000067937.2"/>
    </source>
</evidence>
<comment type="subcellular location">
    <subcellularLocation>
        <location evidence="2 13">Cell membrane</location>
        <topology evidence="2 13">Multi-pass membrane protein</topology>
    </subcellularLocation>
</comment>
<feature type="transmembrane region" description="Helical" evidence="13">
    <location>
        <begin position="222"/>
        <end position="243"/>
    </location>
</feature>
<dbReference type="InParanoid" id="A0A5G2QSX8"/>